<evidence type="ECO:0000313" key="3">
    <source>
        <dbReference type="EMBL" id="PKI72407.1"/>
    </source>
</evidence>
<protein>
    <submittedName>
        <fullName evidence="2">Uncharacterized protein</fullName>
    </submittedName>
</protein>
<reference evidence="2" key="2">
    <citation type="submission" date="2017-06" db="EMBL/GenBank/DDBJ databases">
        <title>The pomegranate genome and the genomics of punicalagin biosynthesis.</title>
        <authorList>
            <person name="Xu C."/>
        </authorList>
    </citation>
    <scope>NUCLEOTIDE SEQUENCE [LARGE SCALE GENOMIC DNA]</scope>
    <source>
        <tissue evidence="2">Fresh leaf</tissue>
    </source>
</reference>
<proteinExistence type="predicted"/>
<accession>A0A218WB26</accession>
<dbReference type="AlphaFoldDB" id="A0A218WB26"/>
<evidence type="ECO:0000313" key="4">
    <source>
        <dbReference type="Proteomes" id="UP000197138"/>
    </source>
</evidence>
<evidence type="ECO:0000256" key="1">
    <source>
        <dbReference type="SAM" id="MobiDB-lite"/>
    </source>
</evidence>
<name>A0A218WB26_PUNGR</name>
<feature type="compositionally biased region" description="Polar residues" evidence="1">
    <location>
        <begin position="113"/>
        <end position="135"/>
    </location>
</feature>
<gene>
    <name evidence="2" type="ORF">CDL15_Pgr025927</name>
    <name evidence="3" type="ORF">CRG98_007277</name>
</gene>
<comment type="caution">
    <text evidence="2">The sequence shown here is derived from an EMBL/GenBank/DDBJ whole genome shotgun (WGS) entry which is preliminary data.</text>
</comment>
<dbReference type="Proteomes" id="UP000197138">
    <property type="component" value="Unassembled WGS sequence"/>
</dbReference>
<sequence>MARVANFLSEELARTATETGSQELARIGHRVGQRPPQAVGQTESQGLAPIVIMLSQELARTAIWTENQQLSQLATMFSEGLVRVAHRVSHQTETATQTAHIATPLGQELTGIGQRSQQPPQTTALDSDSIVTSFESAKARPSDAGSEEP</sequence>
<feature type="region of interest" description="Disordered" evidence="1">
    <location>
        <begin position="110"/>
        <end position="149"/>
    </location>
</feature>
<keyword evidence="5" id="KW-1185">Reference proteome</keyword>
<reference evidence="4" key="1">
    <citation type="journal article" date="2017" name="Plant J.">
        <title>The pomegranate (Punica granatum L.) genome and the genomics of punicalagin biosynthesis.</title>
        <authorList>
            <person name="Qin G."/>
            <person name="Xu C."/>
            <person name="Ming R."/>
            <person name="Tang H."/>
            <person name="Guyot R."/>
            <person name="Kramer E.M."/>
            <person name="Hu Y."/>
            <person name="Yi X."/>
            <person name="Qi Y."/>
            <person name="Xu X."/>
            <person name="Gao Z."/>
            <person name="Pan H."/>
            <person name="Jian J."/>
            <person name="Tian Y."/>
            <person name="Yue Z."/>
            <person name="Xu Y."/>
        </authorList>
    </citation>
    <scope>NUCLEOTIDE SEQUENCE [LARGE SCALE GENOMIC DNA]</scope>
    <source>
        <strain evidence="4">cv. Dabenzi</strain>
    </source>
</reference>
<reference evidence="3 5" key="3">
    <citation type="submission" date="2017-11" db="EMBL/GenBank/DDBJ databases">
        <title>De-novo sequencing of pomegranate (Punica granatum L.) genome.</title>
        <authorList>
            <person name="Akparov Z."/>
            <person name="Amiraslanov A."/>
            <person name="Hajiyeva S."/>
            <person name="Abbasov M."/>
            <person name="Kaur K."/>
            <person name="Hamwieh A."/>
            <person name="Solovyev V."/>
            <person name="Salamov A."/>
            <person name="Braich B."/>
            <person name="Kosarev P."/>
            <person name="Mahmoud A."/>
            <person name="Hajiyev E."/>
            <person name="Babayeva S."/>
            <person name="Izzatullayeva V."/>
            <person name="Mammadov A."/>
            <person name="Mammadov A."/>
            <person name="Sharifova S."/>
            <person name="Ojaghi J."/>
            <person name="Eynullazada K."/>
            <person name="Bayramov B."/>
            <person name="Abdulazimova A."/>
            <person name="Shahmuradov I."/>
        </authorList>
    </citation>
    <scope>NUCLEOTIDE SEQUENCE [LARGE SCALE GENOMIC DNA]</scope>
    <source>
        <strain evidence="3">AG2017</strain>
        <strain evidence="5">cv. AG2017</strain>
        <tissue evidence="3">Leaf</tissue>
    </source>
</reference>
<dbReference type="EMBL" id="MTKT01004810">
    <property type="protein sequence ID" value="OWM70077.1"/>
    <property type="molecule type" value="Genomic_DNA"/>
</dbReference>
<organism evidence="2 4">
    <name type="scientific">Punica granatum</name>
    <name type="common">Pomegranate</name>
    <dbReference type="NCBI Taxonomy" id="22663"/>
    <lineage>
        <taxon>Eukaryota</taxon>
        <taxon>Viridiplantae</taxon>
        <taxon>Streptophyta</taxon>
        <taxon>Embryophyta</taxon>
        <taxon>Tracheophyta</taxon>
        <taxon>Spermatophyta</taxon>
        <taxon>Magnoliopsida</taxon>
        <taxon>eudicotyledons</taxon>
        <taxon>Gunneridae</taxon>
        <taxon>Pentapetalae</taxon>
        <taxon>rosids</taxon>
        <taxon>malvids</taxon>
        <taxon>Myrtales</taxon>
        <taxon>Lythraceae</taxon>
        <taxon>Punica</taxon>
    </lineage>
</organism>
<dbReference type="GeneID" id="116197624"/>
<dbReference type="Proteomes" id="UP000233551">
    <property type="component" value="Unassembled WGS sequence"/>
</dbReference>
<dbReference type="EMBL" id="PGOL01000328">
    <property type="protein sequence ID" value="PKI72407.1"/>
    <property type="molecule type" value="Genomic_DNA"/>
</dbReference>
<evidence type="ECO:0000313" key="2">
    <source>
        <dbReference type="EMBL" id="OWM70077.1"/>
    </source>
</evidence>
<evidence type="ECO:0000313" key="5">
    <source>
        <dbReference type="Proteomes" id="UP000233551"/>
    </source>
</evidence>